<evidence type="ECO:0000313" key="3">
    <source>
        <dbReference type="Proteomes" id="UP000649604"/>
    </source>
</evidence>
<dbReference type="Pfam" id="PF02915">
    <property type="entry name" value="Rubrerythrin"/>
    <property type="match status" value="1"/>
</dbReference>
<dbReference type="InterPro" id="IPR012347">
    <property type="entry name" value="Ferritin-like"/>
</dbReference>
<organism evidence="2 3">
    <name type="scientific">candidate division KSB3 bacterium</name>
    <dbReference type="NCBI Taxonomy" id="2044937"/>
    <lineage>
        <taxon>Bacteria</taxon>
        <taxon>candidate division KSB3</taxon>
    </lineage>
</organism>
<accession>A0A9D5JZE6</accession>
<protein>
    <recommendedName>
        <fullName evidence="1">Rubrerythrin diiron-binding domain-containing protein</fullName>
    </recommendedName>
</protein>
<dbReference type="SUPFAM" id="SSF47240">
    <property type="entry name" value="Ferritin-like"/>
    <property type="match status" value="1"/>
</dbReference>
<dbReference type="Proteomes" id="UP000649604">
    <property type="component" value="Unassembled WGS sequence"/>
</dbReference>
<feature type="domain" description="Rubrerythrin diiron-binding" evidence="1">
    <location>
        <begin position="9"/>
        <end position="152"/>
    </location>
</feature>
<dbReference type="GO" id="GO:0016491">
    <property type="term" value="F:oxidoreductase activity"/>
    <property type="evidence" value="ECO:0007669"/>
    <property type="project" value="InterPro"/>
</dbReference>
<sequence length="159" mass="19005">METFDVRQIVTLATKIEENGYRFYTYMAERLDNDAVKKLFAFLADEERNHRRTFEGMLAKLRDRKPVETLPTEYFEYLQTYTDSSIFQQEMSTQEMEQFADVPAALKYSIDREADSILYYHEIKNFLPDSEHRIIDTIIEEERRHYVKLSELAKTMTTS</sequence>
<dbReference type="CDD" id="cd01045">
    <property type="entry name" value="Ferritin_like_AB"/>
    <property type="match status" value="1"/>
</dbReference>
<dbReference type="Gene3D" id="1.20.1260.10">
    <property type="match status" value="1"/>
</dbReference>
<proteinExistence type="predicted"/>
<evidence type="ECO:0000259" key="1">
    <source>
        <dbReference type="Pfam" id="PF02915"/>
    </source>
</evidence>
<name>A0A9D5JZE6_9BACT</name>
<reference evidence="2" key="1">
    <citation type="submission" date="2019-11" db="EMBL/GenBank/DDBJ databases">
        <title>Microbial mats filling the niche in hypersaline microbial mats.</title>
        <authorList>
            <person name="Wong H.L."/>
            <person name="Macleod F.I."/>
            <person name="White R.A. III"/>
            <person name="Burns B.P."/>
        </authorList>
    </citation>
    <scope>NUCLEOTIDE SEQUENCE</scope>
    <source>
        <strain evidence="2">Rbin_158</strain>
    </source>
</reference>
<dbReference type="InterPro" id="IPR009078">
    <property type="entry name" value="Ferritin-like_SF"/>
</dbReference>
<dbReference type="InterPro" id="IPR003251">
    <property type="entry name" value="Rr_diiron-bd_dom"/>
</dbReference>
<dbReference type="PANTHER" id="PTHR33531:SF7">
    <property type="entry name" value="HYPOTHETICAL MEMBRANE PROTEIN, CONSERVED"/>
    <property type="match status" value="1"/>
</dbReference>
<dbReference type="EMBL" id="WJJP01000603">
    <property type="protein sequence ID" value="MBD3326591.1"/>
    <property type="molecule type" value="Genomic_DNA"/>
</dbReference>
<evidence type="ECO:0000313" key="2">
    <source>
        <dbReference type="EMBL" id="MBD3326591.1"/>
    </source>
</evidence>
<comment type="caution">
    <text evidence="2">The sequence shown here is derived from an EMBL/GenBank/DDBJ whole genome shotgun (WGS) entry which is preliminary data.</text>
</comment>
<gene>
    <name evidence="2" type="ORF">GF339_18550</name>
</gene>
<dbReference type="AlphaFoldDB" id="A0A9D5JZE6"/>
<dbReference type="GO" id="GO:0046872">
    <property type="term" value="F:metal ion binding"/>
    <property type="evidence" value="ECO:0007669"/>
    <property type="project" value="InterPro"/>
</dbReference>
<dbReference type="PANTHER" id="PTHR33531">
    <property type="entry name" value="RUBRERYTHRIN SUBFAMILY"/>
    <property type="match status" value="1"/>
</dbReference>